<dbReference type="OrthoDB" id="21502at2759"/>
<dbReference type="GO" id="GO:0042300">
    <property type="term" value="F:beta-amyrin synthase activity"/>
    <property type="evidence" value="ECO:0007669"/>
    <property type="project" value="TreeGrafter"/>
</dbReference>
<reference evidence="3 4" key="1">
    <citation type="submission" date="2020-06" db="EMBL/GenBank/DDBJ databases">
        <title>Transcriptomic and genomic resources for Thalictrum thalictroides and T. hernandezii: Facilitating candidate gene discovery in an emerging model plant lineage.</title>
        <authorList>
            <person name="Arias T."/>
            <person name="Riano-Pachon D.M."/>
            <person name="Di Stilio V.S."/>
        </authorList>
    </citation>
    <scope>NUCLEOTIDE SEQUENCE [LARGE SCALE GENOMIC DNA]</scope>
    <source>
        <strain evidence="4">cv. WT478/WT964</strain>
        <tissue evidence="3">Leaves</tissue>
    </source>
</reference>
<dbReference type="AlphaFoldDB" id="A0A7J6WJ21"/>
<dbReference type="InterPro" id="IPR018333">
    <property type="entry name" value="Squalene_cyclase"/>
</dbReference>
<dbReference type="GO" id="GO:0005811">
    <property type="term" value="C:lipid droplet"/>
    <property type="evidence" value="ECO:0007669"/>
    <property type="project" value="InterPro"/>
</dbReference>
<feature type="domain" description="Squalene cyclase C-terminal" evidence="2">
    <location>
        <begin position="17"/>
        <end position="171"/>
    </location>
</feature>
<accession>A0A7J6WJ21</accession>
<protein>
    <submittedName>
        <fullName evidence="3">Lupeol synthase</fullName>
    </submittedName>
</protein>
<dbReference type="GO" id="GO:0016104">
    <property type="term" value="P:triterpenoid biosynthetic process"/>
    <property type="evidence" value="ECO:0007669"/>
    <property type="project" value="InterPro"/>
</dbReference>
<dbReference type="InterPro" id="IPR032696">
    <property type="entry name" value="SQ_cyclase_C"/>
</dbReference>
<dbReference type="Pfam" id="PF13243">
    <property type="entry name" value="SQHop_cyclase_C"/>
    <property type="match status" value="1"/>
</dbReference>
<dbReference type="EMBL" id="JABWDY010016426">
    <property type="protein sequence ID" value="KAF5196112.1"/>
    <property type="molecule type" value="Genomic_DNA"/>
</dbReference>
<keyword evidence="1" id="KW-0677">Repeat</keyword>
<gene>
    <name evidence="3" type="ORF">FRX31_014301</name>
</gene>
<proteinExistence type="predicted"/>
<dbReference type="PANTHER" id="PTHR11764">
    <property type="entry name" value="TERPENE CYCLASE/MUTASE FAMILY MEMBER"/>
    <property type="match status" value="1"/>
</dbReference>
<evidence type="ECO:0000256" key="1">
    <source>
        <dbReference type="ARBA" id="ARBA00022737"/>
    </source>
</evidence>
<comment type="caution">
    <text evidence="3">The sequence shown here is derived from an EMBL/GenBank/DDBJ whole genome shotgun (WGS) entry which is preliminary data.</text>
</comment>
<feature type="non-terminal residue" evidence="3">
    <location>
        <position position="1"/>
    </location>
</feature>
<evidence type="ECO:0000259" key="2">
    <source>
        <dbReference type="Pfam" id="PF13243"/>
    </source>
</evidence>
<keyword evidence="4" id="KW-1185">Reference proteome</keyword>
<dbReference type="Proteomes" id="UP000554482">
    <property type="component" value="Unassembled WGS sequence"/>
</dbReference>
<evidence type="ECO:0000313" key="3">
    <source>
        <dbReference type="EMBL" id="KAF5196112.1"/>
    </source>
</evidence>
<dbReference type="SUPFAM" id="SSF48239">
    <property type="entry name" value="Terpenoid cyclases/Protein prenyltransferases"/>
    <property type="match status" value="1"/>
</dbReference>
<dbReference type="InterPro" id="IPR008930">
    <property type="entry name" value="Terpenoid_cyclase/PrenylTrfase"/>
</dbReference>
<evidence type="ECO:0000313" key="4">
    <source>
        <dbReference type="Proteomes" id="UP000554482"/>
    </source>
</evidence>
<sequence>VFNPSEVFKNIVVEHEYVECTSAAIQALVMFKKLYPKHRTHEIEVFIEKAIDFIEEMQRPDGSCGILIPNETNAFISPPTQRCEPSLLKVISGNRSNLVQTAWAMMALISAGQGERNPAPLHRAARLLINSQMDNGSFPQQDINAVSLKNLMLHYAAYRYVFPVWALGEYCNYVKVACNKPIK</sequence>
<organism evidence="3 4">
    <name type="scientific">Thalictrum thalictroides</name>
    <name type="common">Rue-anemone</name>
    <name type="synonym">Anemone thalictroides</name>
    <dbReference type="NCBI Taxonomy" id="46969"/>
    <lineage>
        <taxon>Eukaryota</taxon>
        <taxon>Viridiplantae</taxon>
        <taxon>Streptophyta</taxon>
        <taxon>Embryophyta</taxon>
        <taxon>Tracheophyta</taxon>
        <taxon>Spermatophyta</taxon>
        <taxon>Magnoliopsida</taxon>
        <taxon>Ranunculales</taxon>
        <taxon>Ranunculaceae</taxon>
        <taxon>Thalictroideae</taxon>
        <taxon>Thalictrum</taxon>
    </lineage>
</organism>
<dbReference type="PANTHER" id="PTHR11764:SF55">
    <property type="entry name" value="TERPENE CYCLASE_MUTASE FAMILY MEMBER"/>
    <property type="match status" value="1"/>
</dbReference>
<dbReference type="Gene3D" id="1.50.10.20">
    <property type="match status" value="2"/>
</dbReference>
<name>A0A7J6WJ21_THATH</name>